<evidence type="ECO:0000256" key="3">
    <source>
        <dbReference type="ARBA" id="ARBA00023235"/>
    </source>
</evidence>
<evidence type="ECO:0000256" key="4">
    <source>
        <dbReference type="RuleBase" id="RU363019"/>
    </source>
</evidence>
<dbReference type="InterPro" id="IPR002130">
    <property type="entry name" value="Cyclophilin-type_PPIase_dom"/>
</dbReference>
<comment type="function">
    <text evidence="4">PPIases accelerate the folding of proteins. It catalyzes the cis-trans isomerization of proline imidic peptide bonds in oligopeptides.</text>
</comment>
<keyword evidence="7" id="KW-1185">Reference proteome</keyword>
<evidence type="ECO:0000259" key="5">
    <source>
        <dbReference type="PROSITE" id="PS50072"/>
    </source>
</evidence>
<dbReference type="OrthoDB" id="271386at2759"/>
<feature type="domain" description="PPIase cyclophilin-type" evidence="5">
    <location>
        <begin position="1"/>
        <end position="65"/>
    </location>
</feature>
<dbReference type="InterPro" id="IPR044666">
    <property type="entry name" value="Cyclophilin_A-like"/>
</dbReference>
<dbReference type="EMBL" id="MLYV02001350">
    <property type="protein sequence ID" value="PSR70469.1"/>
    <property type="molecule type" value="Genomic_DNA"/>
</dbReference>
<evidence type="ECO:0000313" key="6">
    <source>
        <dbReference type="EMBL" id="PSR70469.1"/>
    </source>
</evidence>
<dbReference type="PROSITE" id="PS50072">
    <property type="entry name" value="CSA_PPIASE_2"/>
    <property type="match status" value="1"/>
</dbReference>
<dbReference type="Proteomes" id="UP000186601">
    <property type="component" value="Unassembled WGS sequence"/>
</dbReference>
<dbReference type="InterPro" id="IPR029000">
    <property type="entry name" value="Cyclophilin-like_dom_sf"/>
</dbReference>
<dbReference type="AlphaFoldDB" id="A0A2R6NDW1"/>
<dbReference type="PRINTS" id="PR00153">
    <property type="entry name" value="CSAPPISMRASE"/>
</dbReference>
<organism evidence="6 7">
    <name type="scientific">Hermanssonia centrifuga</name>
    <dbReference type="NCBI Taxonomy" id="98765"/>
    <lineage>
        <taxon>Eukaryota</taxon>
        <taxon>Fungi</taxon>
        <taxon>Dikarya</taxon>
        <taxon>Basidiomycota</taxon>
        <taxon>Agaricomycotina</taxon>
        <taxon>Agaricomycetes</taxon>
        <taxon>Polyporales</taxon>
        <taxon>Meruliaceae</taxon>
        <taxon>Hermanssonia</taxon>
    </lineage>
</organism>
<dbReference type="PANTHER" id="PTHR45625:SF4">
    <property type="entry name" value="PEPTIDYLPROLYL ISOMERASE DOMAIN AND WD REPEAT-CONTAINING PROTEIN 1"/>
    <property type="match status" value="1"/>
</dbReference>
<comment type="catalytic activity">
    <reaction evidence="1 4">
        <text>[protein]-peptidylproline (omega=180) = [protein]-peptidylproline (omega=0)</text>
        <dbReference type="Rhea" id="RHEA:16237"/>
        <dbReference type="Rhea" id="RHEA-COMP:10747"/>
        <dbReference type="Rhea" id="RHEA-COMP:10748"/>
        <dbReference type="ChEBI" id="CHEBI:83833"/>
        <dbReference type="ChEBI" id="CHEBI:83834"/>
        <dbReference type="EC" id="5.2.1.8"/>
    </reaction>
</comment>
<dbReference type="STRING" id="98765.A0A2R6NDW1"/>
<evidence type="ECO:0000256" key="2">
    <source>
        <dbReference type="ARBA" id="ARBA00023110"/>
    </source>
</evidence>
<gene>
    <name evidence="6" type="ORF">PHLCEN_2v13620</name>
</gene>
<comment type="caution">
    <text evidence="6">The sequence shown here is derived from an EMBL/GenBank/DDBJ whole genome shotgun (WGS) entry which is preliminary data.</text>
</comment>
<dbReference type="GO" id="GO:0003755">
    <property type="term" value="F:peptidyl-prolyl cis-trans isomerase activity"/>
    <property type="evidence" value="ECO:0007669"/>
    <property type="project" value="UniProtKB-UniRule"/>
</dbReference>
<dbReference type="Pfam" id="PF00160">
    <property type="entry name" value="Pro_isomerase"/>
    <property type="match status" value="1"/>
</dbReference>
<evidence type="ECO:0000313" key="7">
    <source>
        <dbReference type="Proteomes" id="UP000186601"/>
    </source>
</evidence>
<dbReference type="PANTHER" id="PTHR45625">
    <property type="entry name" value="PEPTIDYL-PROLYL CIS-TRANS ISOMERASE-RELATED"/>
    <property type="match status" value="1"/>
</dbReference>
<comment type="similarity">
    <text evidence="4">Belongs to the cyclophilin-type PPIase family.</text>
</comment>
<dbReference type="EC" id="5.2.1.8" evidence="4"/>
<reference evidence="6 7" key="1">
    <citation type="submission" date="2018-02" db="EMBL/GenBank/DDBJ databases">
        <title>Genome sequence of the basidiomycete white-rot fungus Phlebia centrifuga.</title>
        <authorList>
            <person name="Granchi Z."/>
            <person name="Peng M."/>
            <person name="de Vries R.P."/>
            <person name="Hilden K."/>
            <person name="Makela M.R."/>
            <person name="Grigoriev I."/>
            <person name="Riley R."/>
        </authorList>
    </citation>
    <scope>NUCLEOTIDE SEQUENCE [LARGE SCALE GENOMIC DNA]</scope>
    <source>
        <strain evidence="6 7">FBCC195</strain>
    </source>
</reference>
<keyword evidence="2 4" id="KW-0697">Rotamase</keyword>
<accession>A0A2R6NDW1</accession>
<sequence length="66" mass="7344">MANAGPGTNGSQFFITTTTTPWLDKKHTIFGRVLSGLEVIHSIENVKTNKVDKPYEDIKIINIDVE</sequence>
<protein>
    <recommendedName>
        <fullName evidence="4">Peptidyl-prolyl cis-trans isomerase</fullName>
        <shortName evidence="4">PPIase</shortName>
        <ecNumber evidence="4">5.2.1.8</ecNumber>
    </recommendedName>
</protein>
<evidence type="ECO:0000256" key="1">
    <source>
        <dbReference type="ARBA" id="ARBA00000971"/>
    </source>
</evidence>
<dbReference type="Gene3D" id="2.40.100.10">
    <property type="entry name" value="Cyclophilin-like"/>
    <property type="match status" value="1"/>
</dbReference>
<name>A0A2R6NDW1_9APHY</name>
<proteinExistence type="inferred from homology"/>
<dbReference type="SUPFAM" id="SSF50891">
    <property type="entry name" value="Cyclophilin-like"/>
    <property type="match status" value="1"/>
</dbReference>
<keyword evidence="3 4" id="KW-0413">Isomerase</keyword>